<accession>S9QYE7</accession>
<evidence type="ECO:0000259" key="2">
    <source>
        <dbReference type="Pfam" id="PF03713"/>
    </source>
</evidence>
<dbReference type="Pfam" id="PF03713">
    <property type="entry name" value="DUF305"/>
    <property type="match status" value="1"/>
</dbReference>
<dbReference type="InterPro" id="IPR005183">
    <property type="entry name" value="DUF305_CopM-like"/>
</dbReference>
<dbReference type="EMBL" id="AOLV01000020">
    <property type="protein sequence ID" value="EPX84648.1"/>
    <property type="molecule type" value="Genomic_DNA"/>
</dbReference>
<evidence type="ECO:0000256" key="1">
    <source>
        <dbReference type="SAM" id="SignalP"/>
    </source>
</evidence>
<organism evidence="3 4">
    <name type="scientific">Rubellimicrobium thermophilum DSM 16684</name>
    <dbReference type="NCBI Taxonomy" id="1123069"/>
    <lineage>
        <taxon>Bacteria</taxon>
        <taxon>Pseudomonadati</taxon>
        <taxon>Pseudomonadota</taxon>
        <taxon>Alphaproteobacteria</taxon>
        <taxon>Rhodobacterales</taxon>
        <taxon>Roseobacteraceae</taxon>
        <taxon>Rubellimicrobium</taxon>
    </lineage>
</organism>
<dbReference type="PANTHER" id="PTHR36933:SF1">
    <property type="entry name" value="SLL0788 PROTEIN"/>
    <property type="match status" value="1"/>
</dbReference>
<keyword evidence="4" id="KW-1185">Reference proteome</keyword>
<protein>
    <submittedName>
        <fullName evidence="3">Uncharacterized protein putative in bacteria</fullName>
    </submittedName>
</protein>
<dbReference type="PANTHER" id="PTHR36933">
    <property type="entry name" value="SLL0788 PROTEIN"/>
    <property type="match status" value="1"/>
</dbReference>
<dbReference type="Gene3D" id="1.20.1260.10">
    <property type="match status" value="1"/>
</dbReference>
<dbReference type="RefSeq" id="WP_021098093.1">
    <property type="nucleotide sequence ID" value="NZ_KE557321.1"/>
</dbReference>
<keyword evidence="1" id="KW-0732">Signal</keyword>
<gene>
    <name evidence="3" type="ORF">ruthe_02008</name>
</gene>
<dbReference type="HOGENOM" id="CLU_074343_4_0_5"/>
<dbReference type="InterPro" id="IPR012347">
    <property type="entry name" value="Ferritin-like"/>
</dbReference>
<dbReference type="OrthoDB" id="517560at2"/>
<evidence type="ECO:0000313" key="4">
    <source>
        <dbReference type="Proteomes" id="UP000015346"/>
    </source>
</evidence>
<reference evidence="3 4" key="1">
    <citation type="journal article" date="2013" name="Stand. Genomic Sci.">
        <title>Genome sequence of the reddish-pigmented Rubellimicrobium thermophilum type strain (DSM 16684(T)), a member of the Roseobacter clade.</title>
        <authorList>
            <person name="Fiebig A."/>
            <person name="Riedel T."/>
            <person name="Gronow S."/>
            <person name="Petersen J."/>
            <person name="Klenk H.P."/>
            <person name="Goker M."/>
        </authorList>
    </citation>
    <scope>NUCLEOTIDE SEQUENCE [LARGE SCALE GENOMIC DNA]</scope>
    <source>
        <strain evidence="3 4">DSM 16684</strain>
    </source>
</reference>
<proteinExistence type="predicted"/>
<feature type="signal peptide" evidence="1">
    <location>
        <begin position="1"/>
        <end position="19"/>
    </location>
</feature>
<dbReference type="AlphaFoldDB" id="S9QYE7"/>
<feature type="chain" id="PRO_5004555462" evidence="1">
    <location>
        <begin position="20"/>
        <end position="124"/>
    </location>
</feature>
<evidence type="ECO:0000313" key="3">
    <source>
        <dbReference type="EMBL" id="EPX84648.1"/>
    </source>
</evidence>
<name>S9QYE7_9RHOB</name>
<sequence length="124" mass="13234">MIRIAAMMAVLGFGAEAMAQEAGGMHHAHGDMPPHLQAMMGAMDAMMAQMAIRSTGDVDADFLLLMIPHHQSAVDMARIVLEQGDDPEVRALAEAIIAAQEQEIAEMRAMLGRMGVELPSGGHE</sequence>
<feature type="domain" description="DUF305" evidence="2">
    <location>
        <begin position="19"/>
        <end position="111"/>
    </location>
</feature>
<comment type="caution">
    <text evidence="3">The sequence shown here is derived from an EMBL/GenBank/DDBJ whole genome shotgun (WGS) entry which is preliminary data.</text>
</comment>
<dbReference type="Proteomes" id="UP000015346">
    <property type="component" value="Unassembled WGS sequence"/>
</dbReference>